<dbReference type="AlphaFoldDB" id="A0A409YYR7"/>
<reference evidence="1 2" key="1">
    <citation type="journal article" date="2018" name="Evol. Lett.">
        <title>Horizontal gene cluster transfer increased hallucinogenic mushroom diversity.</title>
        <authorList>
            <person name="Reynolds H.T."/>
            <person name="Vijayakumar V."/>
            <person name="Gluck-Thaler E."/>
            <person name="Korotkin H.B."/>
            <person name="Matheny P.B."/>
            <person name="Slot J.C."/>
        </authorList>
    </citation>
    <scope>NUCLEOTIDE SEQUENCE [LARGE SCALE GENOMIC DNA]</scope>
    <source>
        <strain evidence="1 2">2629</strain>
    </source>
</reference>
<evidence type="ECO:0000313" key="2">
    <source>
        <dbReference type="Proteomes" id="UP000284842"/>
    </source>
</evidence>
<proteinExistence type="predicted"/>
<dbReference type="Proteomes" id="UP000284842">
    <property type="component" value="Unassembled WGS sequence"/>
</dbReference>
<dbReference type="Gene3D" id="3.80.10.10">
    <property type="entry name" value="Ribonuclease Inhibitor"/>
    <property type="match status" value="1"/>
</dbReference>
<sequence length="574" mass="64272">MSQAVLIQQNPVFPLEIFSLIVEIIAKSSPHYPSLGSDEMEKLAACSLTCSSLHELCRPQIFRSISIGFNSRSGKKLLRLTGILKAKPIIKTEIVDVFVSFLSNPWDSKLFEHLEKSAHHPATFPAVQRLSIVDRETYTEGGRIHARGPGPRPQFAQNFCRELIKSYAKLPTLQSFHNERNFRALNIPYIALGRLAGEKMLRLMDLIAANPIIRTDIVDVHISLLCSAWDQTPFNELQLHPERPSKFPAIQQLSIVDGNSYTAGGRTHARPAGSPSWAREFCQVLIESYTKLPTLRSFNNMYNARAENLPYLALGCPTLQLTDLRLVDIADSKVDPDLVSKFKMCTLPYLKRLTIGNCPQTFLSILSQATSLVELTISGDFQRLATLPTPICKLETLNLHPDDSADGNGLSPVFVILWRVNLLGFKPISTLRSLYLGVITPRDLPILNKMFADLGQLQSLTIDALLHTPDDWFSFSEIDIYQHVHTTFSSLTSIAFLFWHQITTTALDSFVSLISSLTNATQLKDINFTISTIINEEGDPLYDDILFPSLTSIISSLLRQSLVEVNIHLKFRLG</sequence>
<keyword evidence="2" id="KW-1185">Reference proteome</keyword>
<organism evidence="1 2">
    <name type="scientific">Panaeolus cyanescens</name>
    <dbReference type="NCBI Taxonomy" id="181874"/>
    <lineage>
        <taxon>Eukaryota</taxon>
        <taxon>Fungi</taxon>
        <taxon>Dikarya</taxon>
        <taxon>Basidiomycota</taxon>
        <taxon>Agaricomycotina</taxon>
        <taxon>Agaricomycetes</taxon>
        <taxon>Agaricomycetidae</taxon>
        <taxon>Agaricales</taxon>
        <taxon>Agaricineae</taxon>
        <taxon>Galeropsidaceae</taxon>
        <taxon>Panaeolus</taxon>
    </lineage>
</organism>
<evidence type="ECO:0008006" key="3">
    <source>
        <dbReference type="Google" id="ProtNLM"/>
    </source>
</evidence>
<accession>A0A409YYR7</accession>
<gene>
    <name evidence="1" type="ORF">CVT24_012130</name>
</gene>
<dbReference type="OrthoDB" id="3104997at2759"/>
<comment type="caution">
    <text evidence="1">The sequence shown here is derived from an EMBL/GenBank/DDBJ whole genome shotgun (WGS) entry which is preliminary data.</text>
</comment>
<name>A0A409YYR7_9AGAR</name>
<dbReference type="SUPFAM" id="SSF52047">
    <property type="entry name" value="RNI-like"/>
    <property type="match status" value="1"/>
</dbReference>
<dbReference type="InterPro" id="IPR032675">
    <property type="entry name" value="LRR_dom_sf"/>
</dbReference>
<dbReference type="EMBL" id="NHTK01000114">
    <property type="protein sequence ID" value="PPR08166.1"/>
    <property type="molecule type" value="Genomic_DNA"/>
</dbReference>
<protein>
    <recommendedName>
        <fullName evidence="3">F-box domain-containing protein</fullName>
    </recommendedName>
</protein>
<dbReference type="InParanoid" id="A0A409YYR7"/>
<evidence type="ECO:0000313" key="1">
    <source>
        <dbReference type="EMBL" id="PPR08166.1"/>
    </source>
</evidence>